<reference evidence="3 4" key="1">
    <citation type="submission" date="2015-11" db="EMBL/GenBank/DDBJ databases">
        <title>Draft genome sequence of Agrobacterium sp. R89-1.</title>
        <authorList>
            <person name="Zahradnik J."/>
            <person name="Kyslikova E."/>
            <person name="Palyzova A."/>
            <person name="Kyslik P."/>
        </authorList>
    </citation>
    <scope>NUCLEOTIDE SEQUENCE [LARGE SCALE GENOMIC DNA]</scope>
    <source>
        <strain evidence="3 4">R89-1</strain>
    </source>
</reference>
<dbReference type="STRING" id="2052828.ATO67_16970"/>
<keyword evidence="4" id="KW-1185">Reference proteome</keyword>
<evidence type="ECO:0000259" key="2">
    <source>
        <dbReference type="Pfam" id="PF21832"/>
    </source>
</evidence>
<feature type="domain" description="DUF6892" evidence="2">
    <location>
        <begin position="395"/>
        <end position="537"/>
    </location>
</feature>
<proteinExistence type="predicted"/>
<protein>
    <recommendedName>
        <fullName evidence="2">DUF6892 domain-containing protein</fullName>
    </recommendedName>
</protein>
<organism evidence="3 4">
    <name type="scientific">Agrobacterium bohemicum</name>
    <dbReference type="NCBI Taxonomy" id="2052828"/>
    <lineage>
        <taxon>Bacteria</taxon>
        <taxon>Pseudomonadati</taxon>
        <taxon>Pseudomonadota</taxon>
        <taxon>Alphaproteobacteria</taxon>
        <taxon>Hyphomicrobiales</taxon>
        <taxon>Rhizobiaceae</taxon>
        <taxon>Rhizobium/Agrobacterium group</taxon>
        <taxon>Agrobacterium</taxon>
    </lineage>
</organism>
<dbReference type="AlphaFoldDB" id="A0A135P9G4"/>
<dbReference type="Pfam" id="PF21832">
    <property type="entry name" value="DUF6892"/>
    <property type="match status" value="1"/>
</dbReference>
<gene>
    <name evidence="3" type="ORF">ATO67_16970</name>
</gene>
<dbReference type="RefSeq" id="WP_067651923.1">
    <property type="nucleotide sequence ID" value="NZ_KQ961032.1"/>
</dbReference>
<dbReference type="Proteomes" id="UP000070498">
    <property type="component" value="Unassembled WGS sequence"/>
</dbReference>
<comment type="caution">
    <text evidence="3">The sequence shown here is derived from an EMBL/GenBank/DDBJ whole genome shotgun (WGS) entry which is preliminary data.</text>
</comment>
<feature type="coiled-coil region" evidence="1">
    <location>
        <begin position="277"/>
        <end position="335"/>
    </location>
</feature>
<keyword evidence="1" id="KW-0175">Coiled coil</keyword>
<dbReference type="EMBL" id="LNUW01000001">
    <property type="protein sequence ID" value="KXG88074.1"/>
    <property type="molecule type" value="Genomic_DNA"/>
</dbReference>
<evidence type="ECO:0000313" key="4">
    <source>
        <dbReference type="Proteomes" id="UP000070498"/>
    </source>
</evidence>
<sequence>MILEMPEKVRLVFQEIKLASADDYEALSDIRAKFHTLMDDDPSLIKALYDVYFHCLRIALTHEADENIEETHAYKFIMLFSSPSTSMPGRAREGAFRVLIERHQEHKALLEVALTSADRLVSTVHSHMDTGNLGDIPTAMLELYCWHRPHNVQTPEIEAELHPMVLRLFRAFPAQKSLVLGEMLMNNSEGAVLVSDLLRFYALERRNLGEGPIPHIASNMLGHHAWKTDFLYVKSADILVLTLRDSKSWPPETVAAFVEKLILTPLAVQTTTQATEIARARDQVANAEQRIASKKYKSERWASAEDVKKHDIEFLEKYRKELALIESDFESWNEQRWKQAVRRVAVSAVTRKALKVSSQQLPLGSSEKIVALLRDALDYKNKPKTFPMPKAADNRFRDFGLKLLVIEELMYRRKILTPVFDIHEFAKEYEKREIDIESDGYEIIPEAKTYFQNLAIPDDLLYQVETLHQSSGIDGGSRFLDNLFPFWDPGAGDEVIKITNKAIDDLALLPNLKRLSGLENSKSGPKLLKALKDRGVQLLDEESA</sequence>
<name>A0A135P9G4_9HYPH</name>
<accession>A0A135P9G4</accession>
<dbReference type="InterPro" id="IPR054187">
    <property type="entry name" value="DUF6892"/>
</dbReference>
<evidence type="ECO:0000313" key="3">
    <source>
        <dbReference type="EMBL" id="KXG88074.1"/>
    </source>
</evidence>
<evidence type="ECO:0000256" key="1">
    <source>
        <dbReference type="SAM" id="Coils"/>
    </source>
</evidence>